<dbReference type="EnsemblMetazoa" id="CJA13897.1">
    <property type="protein sequence ID" value="CJA13897.1"/>
    <property type="gene ID" value="WBGene00133101"/>
</dbReference>
<dbReference type="InterPro" id="IPR037191">
    <property type="entry name" value="VPS9_dom_sf"/>
</dbReference>
<evidence type="ECO:0000313" key="16">
    <source>
        <dbReference type="Proteomes" id="UP000005237"/>
    </source>
</evidence>
<evidence type="ECO:0000256" key="1">
    <source>
        <dbReference type="ARBA" id="ARBA00004132"/>
    </source>
</evidence>
<protein>
    <recommendedName>
        <fullName evidence="11">Receptor-mediated endocytosis protein 6</fullName>
    </recommendedName>
</protein>
<evidence type="ECO:0000256" key="7">
    <source>
        <dbReference type="ARBA" id="ARBA00023136"/>
    </source>
</evidence>
<dbReference type="InterPro" id="IPR008936">
    <property type="entry name" value="Rho_GTPase_activation_prot"/>
</dbReference>
<reference evidence="15" key="2">
    <citation type="submission" date="2022-06" db="UniProtKB">
        <authorList>
            <consortium name="EnsemblMetazoa"/>
        </authorList>
    </citation>
    <scope>IDENTIFICATION</scope>
    <source>
        <strain evidence="15">DF5081</strain>
    </source>
</reference>
<feature type="region of interest" description="Disordered" evidence="12">
    <location>
        <begin position="294"/>
        <end position="320"/>
    </location>
</feature>
<evidence type="ECO:0000313" key="15">
    <source>
        <dbReference type="EnsemblMetazoa" id="CJA13897.1"/>
    </source>
</evidence>
<evidence type="ECO:0000256" key="3">
    <source>
        <dbReference type="ARBA" id="ARBA00008489"/>
    </source>
</evidence>
<dbReference type="GO" id="GO:0031267">
    <property type="term" value="F:small GTPase binding"/>
    <property type="evidence" value="ECO:0007669"/>
    <property type="project" value="TreeGrafter"/>
</dbReference>
<comment type="subcellular location">
    <subcellularLocation>
        <location evidence="1">Cytoplasmic vesicle</location>
        <location evidence="1">Clathrin-coated vesicle</location>
    </subcellularLocation>
    <subcellularLocation>
        <location evidence="2">Membrane</location>
        <topology evidence="2">Peripheral membrane protein</topology>
    </subcellularLocation>
</comment>
<evidence type="ECO:0000256" key="10">
    <source>
        <dbReference type="ARBA" id="ARBA00065347"/>
    </source>
</evidence>
<keyword evidence="7" id="KW-0472">Membrane</keyword>
<dbReference type="Gene3D" id="1.20.1050.80">
    <property type="entry name" value="VPS9 domain"/>
    <property type="match status" value="1"/>
</dbReference>
<dbReference type="PANTHER" id="PTHR23101:SF25">
    <property type="entry name" value="GTPASE-ACTIVATING PROTEIN AND VPS9 DOMAIN-CONTAINING PROTEIN 1"/>
    <property type="match status" value="1"/>
</dbReference>
<dbReference type="InterPro" id="IPR041545">
    <property type="entry name" value="DUF5601"/>
</dbReference>
<dbReference type="Proteomes" id="UP000005237">
    <property type="component" value="Unassembled WGS sequence"/>
</dbReference>
<keyword evidence="16" id="KW-1185">Reference proteome</keyword>
<dbReference type="Gene3D" id="1.10.246.120">
    <property type="match status" value="1"/>
</dbReference>
<name>A0A8R1I451_CAEJA</name>
<dbReference type="Pfam" id="PF02204">
    <property type="entry name" value="VPS9"/>
    <property type="match status" value="1"/>
</dbReference>
<dbReference type="PROSITE" id="PS50018">
    <property type="entry name" value="RAS_GTPASE_ACTIV_2"/>
    <property type="match status" value="1"/>
</dbReference>
<evidence type="ECO:0000259" key="14">
    <source>
        <dbReference type="PROSITE" id="PS51205"/>
    </source>
</evidence>
<dbReference type="SUPFAM" id="SSF109993">
    <property type="entry name" value="VPS9 domain"/>
    <property type="match status" value="1"/>
</dbReference>
<dbReference type="GO" id="GO:0005829">
    <property type="term" value="C:cytosol"/>
    <property type="evidence" value="ECO:0007669"/>
    <property type="project" value="TreeGrafter"/>
</dbReference>
<dbReference type="GO" id="GO:0005085">
    <property type="term" value="F:guanyl-nucleotide exchange factor activity"/>
    <property type="evidence" value="ECO:0007669"/>
    <property type="project" value="UniProtKB-KW"/>
</dbReference>
<feature type="compositionally biased region" description="Polar residues" evidence="12">
    <location>
        <begin position="299"/>
        <end position="314"/>
    </location>
</feature>
<dbReference type="SMART" id="SM00167">
    <property type="entry name" value="VPS9"/>
    <property type="match status" value="1"/>
</dbReference>
<dbReference type="GO" id="GO:0016020">
    <property type="term" value="C:membrane"/>
    <property type="evidence" value="ECO:0007669"/>
    <property type="project" value="UniProtKB-SubCell"/>
</dbReference>
<dbReference type="GO" id="GO:0005096">
    <property type="term" value="F:GTPase activator activity"/>
    <property type="evidence" value="ECO:0007669"/>
    <property type="project" value="UniProtKB-KW"/>
</dbReference>
<comment type="subunit">
    <text evidence="10">Interacts with GDP-bound rab-5. Interacts with alpha-adaptin.</text>
</comment>
<feature type="domain" description="Ras-GAP" evidence="13">
    <location>
        <begin position="1"/>
        <end position="81"/>
    </location>
</feature>
<evidence type="ECO:0000256" key="4">
    <source>
        <dbReference type="ARBA" id="ARBA00022468"/>
    </source>
</evidence>
<comment type="function">
    <text evidence="9">Acts both as a GTPase-activating protein (GAP) and a guanine nucleotide exchange factor (GEF), and participates in endocytosis. Acts by regulating the activation of rab-5 by exchanging bound GDP for free GTP at clathrin coated pits.</text>
</comment>
<dbReference type="InterPro" id="IPR003123">
    <property type="entry name" value="VPS9"/>
</dbReference>
<sequence>MLPPHLNWIIQDVFGSMCAIGGDSSTNEFRHACKDMIVSNLICPAIISPQKFGIVDNDVRIGFIVNHNLVQVAMIIQMISLNEFESPHGDYNEFLSQCRNTRLISEMMESLLLENLAPDVKIISLIANGEAQSDMTKKSSFIGSISDVNTLIKVLRSIPLDTNPELARIKSQCEKLPPSFTSTNDKNQSANWDSPEKASTFRALHKKGHATASSTCEYEPIIDIDIEQSTPQIETSEEPNIPKEHGYDVDVQANDSQGSFSKLKNFGDKFKKGIIQSNTFSDLRGQLRRSASLMKPQSGLVSSSSEQLLGTPTSGPRDDILAKYATSPPTKEAKQRADNSITIMDSHREIQESEPYYNSDNIESCRAFQNTSRKILTVLGNISYFPRIGYRNSSCTTLNNKKVLMEQFLDGVLVETEHRRDYGQAAQIREVKRCIELFEHDGVHKLIDNLKMNESNQEEIIAGMREERVSLMRRSNDLSSLEQRVLLNRQLTEEIIVDFLMRTFLETGFSQKNVNGKTAEVAAVLKFYEEFKSLLAHDERAEFLQNLLTYLKERLFMNLDWNHATDSMVNRAMKTIERYVMFSVYDAAFYPNCEIDKHRDKLLRLTIGKVANVVTPMHDFLKIPEHLLSEAPWPSAQAELSLLDIYVTAQDKLSCVVRCCDVINNLIALSSKNAIASADDFTPVLVFVLIKANPRSLLSNLQFIETFAGDRTASGRDAYYWTNFKSAVEYIKTIL</sequence>
<dbReference type="GO" id="GO:0051049">
    <property type="term" value="P:regulation of transport"/>
    <property type="evidence" value="ECO:0007669"/>
    <property type="project" value="UniProtKB-ARBA"/>
</dbReference>
<dbReference type="SUPFAM" id="SSF48350">
    <property type="entry name" value="GTPase activation domain, GAP"/>
    <property type="match status" value="1"/>
</dbReference>
<keyword evidence="8" id="KW-0968">Cytoplasmic vesicle</keyword>
<accession>A0A8R1I451</accession>
<evidence type="ECO:0000256" key="5">
    <source>
        <dbReference type="ARBA" id="ARBA00022583"/>
    </source>
</evidence>
<dbReference type="PANTHER" id="PTHR23101">
    <property type="entry name" value="RAB GDP/GTP EXCHANGE FACTOR"/>
    <property type="match status" value="1"/>
</dbReference>
<feature type="domain" description="VPS9" evidence="14">
    <location>
        <begin position="597"/>
        <end position="735"/>
    </location>
</feature>
<dbReference type="FunFam" id="1.20.1050.80:FF:000001">
    <property type="entry name" value="GTPase-activating protein and VPS9 domain-containing protein 1 isoform X1"/>
    <property type="match status" value="1"/>
</dbReference>
<dbReference type="GO" id="GO:0006897">
    <property type="term" value="P:endocytosis"/>
    <property type="evidence" value="ECO:0007669"/>
    <property type="project" value="UniProtKB-KW"/>
</dbReference>
<evidence type="ECO:0000256" key="8">
    <source>
        <dbReference type="ARBA" id="ARBA00023329"/>
    </source>
</evidence>
<dbReference type="Gene3D" id="1.10.506.10">
    <property type="entry name" value="GTPase Activation - p120gap, domain 1"/>
    <property type="match status" value="1"/>
</dbReference>
<keyword evidence="6" id="KW-0344">Guanine-nucleotide releasing factor</keyword>
<dbReference type="AlphaFoldDB" id="A0A8R1I451"/>
<keyword evidence="4" id="KW-0343">GTPase activation</keyword>
<dbReference type="InterPro" id="IPR001936">
    <property type="entry name" value="RasGAP_dom"/>
</dbReference>
<reference evidence="16" key="1">
    <citation type="submission" date="2010-08" db="EMBL/GenBank/DDBJ databases">
        <authorList>
            <consortium name="Caenorhabditis japonica Sequencing Consortium"/>
            <person name="Wilson R.K."/>
        </authorList>
    </citation>
    <scope>NUCLEOTIDE SEQUENCE [LARGE SCALE GENOMIC DNA]</scope>
    <source>
        <strain evidence="16">DF5081</strain>
    </source>
</reference>
<organism evidence="15 16">
    <name type="scientific">Caenorhabditis japonica</name>
    <dbReference type="NCBI Taxonomy" id="281687"/>
    <lineage>
        <taxon>Eukaryota</taxon>
        <taxon>Metazoa</taxon>
        <taxon>Ecdysozoa</taxon>
        <taxon>Nematoda</taxon>
        <taxon>Chromadorea</taxon>
        <taxon>Rhabditida</taxon>
        <taxon>Rhabditina</taxon>
        <taxon>Rhabditomorpha</taxon>
        <taxon>Rhabditoidea</taxon>
        <taxon>Rhabditidae</taxon>
        <taxon>Peloderinae</taxon>
        <taxon>Caenorhabditis</taxon>
    </lineage>
</organism>
<dbReference type="PROSITE" id="PS51205">
    <property type="entry name" value="VPS9"/>
    <property type="match status" value="1"/>
</dbReference>
<evidence type="ECO:0000259" key="13">
    <source>
        <dbReference type="PROSITE" id="PS50018"/>
    </source>
</evidence>
<evidence type="ECO:0000256" key="6">
    <source>
        <dbReference type="ARBA" id="ARBA00022658"/>
    </source>
</evidence>
<proteinExistence type="inferred from homology"/>
<evidence type="ECO:0000256" key="11">
    <source>
        <dbReference type="ARBA" id="ARBA00074067"/>
    </source>
</evidence>
<dbReference type="Pfam" id="PF18151">
    <property type="entry name" value="DUF5601"/>
    <property type="match status" value="1"/>
</dbReference>
<evidence type="ECO:0000256" key="2">
    <source>
        <dbReference type="ARBA" id="ARBA00004170"/>
    </source>
</evidence>
<dbReference type="GO" id="GO:0030136">
    <property type="term" value="C:clathrin-coated vesicle"/>
    <property type="evidence" value="ECO:0007669"/>
    <property type="project" value="UniProtKB-SubCell"/>
</dbReference>
<evidence type="ECO:0000256" key="9">
    <source>
        <dbReference type="ARBA" id="ARBA00057996"/>
    </source>
</evidence>
<keyword evidence="5" id="KW-0254">Endocytosis</keyword>
<dbReference type="GO" id="GO:0030139">
    <property type="term" value="C:endocytic vesicle"/>
    <property type="evidence" value="ECO:0007669"/>
    <property type="project" value="TreeGrafter"/>
</dbReference>
<comment type="similarity">
    <text evidence="3">Belongs to the GAPVD1 family.</text>
</comment>
<evidence type="ECO:0000256" key="12">
    <source>
        <dbReference type="SAM" id="MobiDB-lite"/>
    </source>
</evidence>
<dbReference type="InterPro" id="IPR045046">
    <property type="entry name" value="Vps9-like"/>
</dbReference>